<evidence type="ECO:0000256" key="3">
    <source>
        <dbReference type="ARBA" id="ARBA00023128"/>
    </source>
</evidence>
<dbReference type="PANTHER" id="PTHR22977">
    <property type="entry name" value="COX ASSEMBLY MITOCHONDRIAL PROTEIN"/>
    <property type="match status" value="1"/>
</dbReference>
<dbReference type="InterPro" id="IPR013892">
    <property type="entry name" value="Cyt_c_biogenesis_Cmc1-like"/>
</dbReference>
<dbReference type="PANTHER" id="PTHR22977:SF1">
    <property type="entry name" value="COX ASSEMBLY MITOCHONDRIAL PROTEIN 2 HOMOLOG"/>
    <property type="match status" value="1"/>
</dbReference>
<keyword evidence="4" id="KW-1015">Disulfide bond</keyword>
<accession>A0ABP1FTE1</accession>
<evidence type="ECO:0000313" key="8">
    <source>
        <dbReference type="Proteomes" id="UP001497392"/>
    </source>
</evidence>
<gene>
    <name evidence="7" type="primary">g4441</name>
    <name evidence="7" type="ORF">VP750_LOCUS3783</name>
</gene>
<dbReference type="EMBL" id="CAXHTA020000006">
    <property type="protein sequence ID" value="CAL5222124.1"/>
    <property type="molecule type" value="Genomic_DNA"/>
</dbReference>
<feature type="compositionally biased region" description="Polar residues" evidence="6">
    <location>
        <begin position="75"/>
        <end position="85"/>
    </location>
</feature>
<dbReference type="PROSITE" id="PS51808">
    <property type="entry name" value="CHCH"/>
    <property type="match status" value="1"/>
</dbReference>
<proteinExistence type="inferred from homology"/>
<evidence type="ECO:0000256" key="2">
    <source>
        <dbReference type="ARBA" id="ARBA00007347"/>
    </source>
</evidence>
<comment type="subcellular location">
    <subcellularLocation>
        <location evidence="1 5">Mitochondrion</location>
    </subcellularLocation>
</comment>
<evidence type="ECO:0000256" key="4">
    <source>
        <dbReference type="ARBA" id="ARBA00023157"/>
    </source>
</evidence>
<evidence type="ECO:0000313" key="7">
    <source>
        <dbReference type="EMBL" id="CAL5222124.1"/>
    </source>
</evidence>
<dbReference type="Proteomes" id="UP001497392">
    <property type="component" value="Unassembled WGS sequence"/>
</dbReference>
<keyword evidence="8" id="KW-1185">Reference proteome</keyword>
<name>A0ABP1FTE1_9CHLO</name>
<reference evidence="7 8" key="1">
    <citation type="submission" date="2024-06" db="EMBL/GenBank/DDBJ databases">
        <authorList>
            <person name="Kraege A."/>
            <person name="Thomma B."/>
        </authorList>
    </citation>
    <scope>NUCLEOTIDE SEQUENCE [LARGE SCALE GENOMIC DNA]</scope>
</reference>
<comment type="similarity">
    <text evidence="2 5">Belongs to the CMC family.</text>
</comment>
<comment type="caution">
    <text evidence="7">The sequence shown here is derived from an EMBL/GenBank/DDBJ whole genome shotgun (WGS) entry which is preliminary data.</text>
</comment>
<sequence>MHPHLNVRRHQHCKQEILALIKCHQEHPYAKFWGKCNQVKWELDACFRQEKALNRAINSEKSKREKARYQEKLLSRSQEVQADDE</sequence>
<keyword evidence="3 5" id="KW-0496">Mitochondrion</keyword>
<evidence type="ECO:0000256" key="5">
    <source>
        <dbReference type="RuleBase" id="RU364104"/>
    </source>
</evidence>
<organism evidence="7 8">
    <name type="scientific">Coccomyxa viridis</name>
    <dbReference type="NCBI Taxonomy" id="1274662"/>
    <lineage>
        <taxon>Eukaryota</taxon>
        <taxon>Viridiplantae</taxon>
        <taxon>Chlorophyta</taxon>
        <taxon>core chlorophytes</taxon>
        <taxon>Trebouxiophyceae</taxon>
        <taxon>Trebouxiophyceae incertae sedis</taxon>
        <taxon>Coccomyxaceae</taxon>
        <taxon>Coccomyxa</taxon>
    </lineage>
</organism>
<feature type="region of interest" description="Disordered" evidence="6">
    <location>
        <begin position="59"/>
        <end position="85"/>
    </location>
</feature>
<dbReference type="Pfam" id="PF08583">
    <property type="entry name" value="Cmc1"/>
    <property type="match status" value="1"/>
</dbReference>
<protein>
    <recommendedName>
        <fullName evidence="5">COX assembly mitochondrial protein</fullName>
    </recommendedName>
</protein>
<evidence type="ECO:0000256" key="1">
    <source>
        <dbReference type="ARBA" id="ARBA00004173"/>
    </source>
</evidence>
<evidence type="ECO:0000256" key="6">
    <source>
        <dbReference type="SAM" id="MobiDB-lite"/>
    </source>
</evidence>
<feature type="compositionally biased region" description="Basic and acidic residues" evidence="6">
    <location>
        <begin position="59"/>
        <end position="74"/>
    </location>
</feature>